<reference evidence="2" key="1">
    <citation type="submission" date="2021-02" db="EMBL/GenBank/DDBJ databases">
        <title>Neisseriaceae sp. 26B isolated from the cloaca of a Common Toad-headed Turtle (Mesoclemmys nasuta).</title>
        <authorList>
            <person name="Spergser J."/>
            <person name="Busse H.-J."/>
        </authorList>
    </citation>
    <scope>NUCLEOTIDE SEQUENCE</scope>
    <source>
        <strain evidence="2">26B</strain>
    </source>
</reference>
<evidence type="ECO:0000313" key="2">
    <source>
        <dbReference type="EMBL" id="QRQ82311.1"/>
    </source>
</evidence>
<feature type="domain" description="Trimeric autotransporter adhesin YadA-like stalk" evidence="1">
    <location>
        <begin position="568"/>
        <end position="613"/>
    </location>
</feature>
<dbReference type="KEGG" id="ptes:JQU52_02535"/>
<feature type="domain" description="Trimeric autotransporter adhesin YadA-like stalk" evidence="1">
    <location>
        <begin position="1266"/>
        <end position="1311"/>
    </location>
</feature>
<feature type="domain" description="Trimeric autotransporter adhesin YadA-like stalk" evidence="1">
    <location>
        <begin position="1032"/>
        <end position="1077"/>
    </location>
</feature>
<dbReference type="InterPro" id="IPR008635">
    <property type="entry name" value="Coiled_stalk_dom"/>
</dbReference>
<dbReference type="Proteomes" id="UP000653156">
    <property type="component" value="Chromosome"/>
</dbReference>
<evidence type="ECO:0000259" key="1">
    <source>
        <dbReference type="Pfam" id="PF05662"/>
    </source>
</evidence>
<proteinExistence type="predicted"/>
<gene>
    <name evidence="2" type="ORF">JQU52_02535</name>
</gene>
<organism evidence="2 3">
    <name type="scientific">Paralysiella testudinis</name>
    <dbReference type="NCBI Taxonomy" id="2809020"/>
    <lineage>
        <taxon>Bacteria</taxon>
        <taxon>Pseudomonadati</taxon>
        <taxon>Pseudomonadota</taxon>
        <taxon>Betaproteobacteria</taxon>
        <taxon>Neisseriales</taxon>
        <taxon>Neisseriaceae</taxon>
        <taxon>Paralysiella</taxon>
    </lineage>
</organism>
<dbReference type="Pfam" id="PF05662">
    <property type="entry name" value="YadA_stalk"/>
    <property type="match status" value="6"/>
</dbReference>
<evidence type="ECO:0000313" key="3">
    <source>
        <dbReference type="Proteomes" id="UP000653156"/>
    </source>
</evidence>
<dbReference type="EMBL" id="CP069798">
    <property type="protein sequence ID" value="QRQ82311.1"/>
    <property type="molecule type" value="Genomic_DNA"/>
</dbReference>
<dbReference type="RefSeq" id="WP_230339593.1">
    <property type="nucleotide sequence ID" value="NZ_CP069798.1"/>
</dbReference>
<feature type="domain" description="Trimeric autotransporter adhesin YadA-like stalk" evidence="1">
    <location>
        <begin position="798"/>
        <end position="843"/>
    </location>
</feature>
<dbReference type="GO" id="GO:0019867">
    <property type="term" value="C:outer membrane"/>
    <property type="evidence" value="ECO:0007669"/>
    <property type="project" value="InterPro"/>
</dbReference>
<dbReference type="Gene3D" id="1.20.5.170">
    <property type="match status" value="6"/>
</dbReference>
<accession>A0A892ZGR3</accession>
<sequence>MAAPTGGSDATNKTYVDNQVTGAVGNVALNTAGDTGTGSVNLKTESLAVKGTANQIESVAAAQGITLKLSDKVTASLGKADNAVQYDSTTKDKVTLGTTGTPVQLTNVKAGDISSAASTDAVNGGQLFATNQNVATNTTNITKNTGDITAINSQLDAGAFTVSANISANNGTKDRIAKDENINFANGTNTTATYDAGTNTFKYSVVDAPTFAGTVAAPTFVAGKTTISDGKVTGLAAPTGGSDATNKTYVDNQVTGAVGNVALNTAGDTGTGSVNLKTESLAVKGTADQIESVAAAQGITLKLSDKVTASLGKADNAVQYDTPTKNKVTLGTAGTPVQLTNVKAGDISSAASTDAVNGGQLFATNQNVATNTTNITKNTGDITAINSQLDAGAFTVTANNGTKDRIAKDENINFANGTNTTATYDAGTNTFKYSVVDAPTFAGTVAAPTFVAGKTTISDGKVTGLAAPTGGSDATNKTYVDNQVTGAVGNVALNTAGDTGTGSVNLKTESLAVKGTADQIESVAAAQGITLKLSDKVTASLGKADNAVQYDTPTKNKVTLGTAGTPVQLTNVKAGDISSAASTDAVNGGQLFATNQNVATNTTNITKNTGDITAINSQLDAGAFTVTANNGTKDRIAKDENINFANGTNTTATYDAGTNTFKYSVVDAPTFAGTVAAPTFVAGKTTISDGKVTGLAAPTGGSDATNKTYVDNQVTGAVGNVALNTAGDTGTGSVNLKTESLAVKGTANQIESVAAAQGITLKLSDKVTASLGKADNAVQYDSTTKDKVTLGTAGTPVQLTNVKAGDISSATSTDAVNGGQLFATNQNVATNTTNITKNTGDITAINSQLDAGAFTVSANISANNGTKDRIAKDENINFANGTNTTATYDAGTNTFKYSVVDAPTFAGTVAAPTFVAGKTTISDGKVTGLAAPTGGSDATNKTYVDNQVTGAVGNVALNTAGDTGTGSVNLKTESLAVKGTANQIESVAAAQGITLKLSDKVTASLGKADNAVQYDSTTKDKVTLGTTGTPVQLTNVKAGDISSAASTDAVNGGQLFATNQNVATNTTNITKNTGDITAINSQLDAGAFTVSANISANNGTTDRIAKDENINFANGTNTTATYDAGTNTFKYSVVDAPTFAGTVAAPTFVAGKTTISDGKVTGLAAPTGGSDATNKTYVDNQVTGAVGNVALNTAGDTGTGSVNLKTESLAVKGTADQIESVAAAQGITLKLSDKVTASLGKADNAVQYDTPTKNKVTLGTAGTPVQLTNVKAGDISSAASTDAVNGGQLFATNQNVATNTTNITKNTGDITAINSQLDAGAFTVTANNGTKDRIAKDENINFANGTNTTATYDAGTNTFKYSVVDAPTFAGTVAAPTFVAGRPP</sequence>
<name>A0A892ZGR3_9NEIS</name>
<feature type="domain" description="Trimeric autotransporter adhesin YadA-like stalk" evidence="1">
    <location>
        <begin position="338"/>
        <end position="383"/>
    </location>
</feature>
<protein>
    <recommendedName>
        <fullName evidence="1">Trimeric autotransporter adhesin YadA-like stalk domain-containing protein</fullName>
    </recommendedName>
</protein>
<feature type="domain" description="Trimeric autotransporter adhesin YadA-like stalk" evidence="1">
    <location>
        <begin position="104"/>
        <end position="149"/>
    </location>
</feature>
<keyword evidence="3" id="KW-1185">Reference proteome</keyword>